<organism evidence="1 2">
    <name type="scientific">Lagenidium giganteum</name>
    <dbReference type="NCBI Taxonomy" id="4803"/>
    <lineage>
        <taxon>Eukaryota</taxon>
        <taxon>Sar</taxon>
        <taxon>Stramenopiles</taxon>
        <taxon>Oomycota</taxon>
        <taxon>Peronosporomycetes</taxon>
        <taxon>Pythiales</taxon>
        <taxon>Pythiaceae</taxon>
    </lineage>
</organism>
<accession>A0AAV2ZDH1</accession>
<sequence length="93" mass="10614">AITDAFAWLVQDLKQKKHLCRVKDYPGVPLEELNRYVTQHGPIVNLFYWRATGALHRRRTFHSLSNGDVYALTAVGTWLPLPRSGERSPTTIP</sequence>
<dbReference type="Proteomes" id="UP001146120">
    <property type="component" value="Unassembled WGS sequence"/>
</dbReference>
<reference evidence="1" key="1">
    <citation type="submission" date="2022-11" db="EMBL/GenBank/DDBJ databases">
        <authorList>
            <person name="Morgan W.R."/>
            <person name="Tartar A."/>
        </authorList>
    </citation>
    <scope>NUCLEOTIDE SEQUENCE</scope>
    <source>
        <strain evidence="1">ARSEF 373</strain>
    </source>
</reference>
<dbReference type="AlphaFoldDB" id="A0AAV2ZDH1"/>
<protein>
    <submittedName>
        <fullName evidence="1">Uncharacterized protein</fullName>
    </submittedName>
</protein>
<name>A0AAV2ZDH1_9STRA</name>
<evidence type="ECO:0000313" key="2">
    <source>
        <dbReference type="Proteomes" id="UP001146120"/>
    </source>
</evidence>
<keyword evidence="2" id="KW-1185">Reference proteome</keyword>
<gene>
    <name evidence="1" type="ORF">N0F65_004664</name>
</gene>
<comment type="caution">
    <text evidence="1">The sequence shown here is derived from an EMBL/GenBank/DDBJ whole genome shotgun (WGS) entry which is preliminary data.</text>
</comment>
<dbReference type="EMBL" id="DAKRPA010000020">
    <property type="protein sequence ID" value="DBA03387.1"/>
    <property type="molecule type" value="Genomic_DNA"/>
</dbReference>
<feature type="non-terminal residue" evidence="1">
    <location>
        <position position="1"/>
    </location>
</feature>
<reference evidence="1" key="2">
    <citation type="journal article" date="2023" name="Microbiol Resour">
        <title>Decontamination and Annotation of the Draft Genome Sequence of the Oomycete Lagenidium giganteum ARSEF 373.</title>
        <authorList>
            <person name="Morgan W.R."/>
            <person name="Tartar A."/>
        </authorList>
    </citation>
    <scope>NUCLEOTIDE SEQUENCE</scope>
    <source>
        <strain evidence="1">ARSEF 373</strain>
    </source>
</reference>
<evidence type="ECO:0000313" key="1">
    <source>
        <dbReference type="EMBL" id="DBA03387.1"/>
    </source>
</evidence>
<proteinExistence type="predicted"/>